<protein>
    <submittedName>
        <fullName evidence="5">Helix-turn-helix transcriptional regulator</fullName>
    </submittedName>
</protein>
<evidence type="ECO:0000259" key="4">
    <source>
        <dbReference type="PROSITE" id="PS01124"/>
    </source>
</evidence>
<dbReference type="PANTHER" id="PTHR46796:SF14">
    <property type="entry name" value="TRANSCRIPTIONAL REGULATORY PROTEIN"/>
    <property type="match status" value="1"/>
</dbReference>
<accession>A0ABY4T7S0</accession>
<evidence type="ECO:0000313" key="5">
    <source>
        <dbReference type="EMBL" id="URL60162.1"/>
    </source>
</evidence>
<dbReference type="Proteomes" id="UP001056681">
    <property type="component" value="Chromosome"/>
</dbReference>
<dbReference type="Gene3D" id="1.10.10.60">
    <property type="entry name" value="Homeodomain-like"/>
    <property type="match status" value="2"/>
</dbReference>
<dbReference type="InterPro" id="IPR050204">
    <property type="entry name" value="AraC_XylS_family_regulators"/>
</dbReference>
<organism evidence="5 6">
    <name type="scientific">Luteibacter flocculans</name>
    <dbReference type="NCBI Taxonomy" id="2780091"/>
    <lineage>
        <taxon>Bacteria</taxon>
        <taxon>Pseudomonadati</taxon>
        <taxon>Pseudomonadota</taxon>
        <taxon>Gammaproteobacteria</taxon>
        <taxon>Lysobacterales</taxon>
        <taxon>Rhodanobacteraceae</taxon>
        <taxon>Luteibacter</taxon>
    </lineage>
</organism>
<dbReference type="RefSeq" id="WP_250340614.1">
    <property type="nucleotide sequence ID" value="NZ_CP063231.1"/>
</dbReference>
<feature type="domain" description="HTH araC/xylS-type" evidence="4">
    <location>
        <begin position="76"/>
        <end position="174"/>
    </location>
</feature>
<evidence type="ECO:0000256" key="2">
    <source>
        <dbReference type="ARBA" id="ARBA00023125"/>
    </source>
</evidence>
<dbReference type="EMBL" id="CP063231">
    <property type="protein sequence ID" value="URL60162.1"/>
    <property type="molecule type" value="Genomic_DNA"/>
</dbReference>
<dbReference type="InterPro" id="IPR018060">
    <property type="entry name" value="HTH_AraC"/>
</dbReference>
<reference evidence="5" key="1">
    <citation type="submission" date="2020-10" db="EMBL/GenBank/DDBJ databases">
        <title>Whole-genome sequence of Luteibacter sp. EIF3.</title>
        <authorList>
            <person name="Friedrich I."/>
            <person name="Hertel R."/>
            <person name="Daniel R."/>
        </authorList>
    </citation>
    <scope>NUCLEOTIDE SEQUENCE</scope>
    <source>
        <strain evidence="5">EIF3</strain>
    </source>
</reference>
<evidence type="ECO:0000256" key="1">
    <source>
        <dbReference type="ARBA" id="ARBA00023015"/>
    </source>
</evidence>
<keyword evidence="2" id="KW-0238">DNA-binding</keyword>
<dbReference type="PROSITE" id="PS00041">
    <property type="entry name" value="HTH_ARAC_FAMILY_1"/>
    <property type="match status" value="1"/>
</dbReference>
<keyword evidence="6" id="KW-1185">Reference proteome</keyword>
<gene>
    <name evidence="5" type="ORF">IM816_08830</name>
</gene>
<keyword evidence="1" id="KW-0805">Transcription regulation</keyword>
<dbReference type="PANTHER" id="PTHR46796">
    <property type="entry name" value="HTH-TYPE TRANSCRIPTIONAL ACTIVATOR RHAS-RELATED"/>
    <property type="match status" value="1"/>
</dbReference>
<evidence type="ECO:0000313" key="6">
    <source>
        <dbReference type="Proteomes" id="UP001056681"/>
    </source>
</evidence>
<dbReference type="Pfam" id="PF12833">
    <property type="entry name" value="HTH_18"/>
    <property type="match status" value="1"/>
</dbReference>
<dbReference type="SUPFAM" id="SSF46689">
    <property type="entry name" value="Homeodomain-like"/>
    <property type="match status" value="2"/>
</dbReference>
<dbReference type="InterPro" id="IPR018062">
    <property type="entry name" value="HTH_AraC-typ_CS"/>
</dbReference>
<sequence length="182" mass="20130">MRIDNSSPSGSSGDDPSPVRAVQQLLDHALRQITDVDKVDRVACARYLAQALQIHHERISAHAPRPHSGLAPWQIRTVKEIALARLDLGLAISDLAAACRLSRSYFSRAFKVTFGESPHRWRHGKRIEEACLQLCSTGRSLADIAMACGFNDQAHFTRSFKAAIGMTPHSYRKSRSAGNVRD</sequence>
<name>A0ABY4T7S0_9GAMM</name>
<evidence type="ECO:0000256" key="3">
    <source>
        <dbReference type="ARBA" id="ARBA00023163"/>
    </source>
</evidence>
<dbReference type="SMART" id="SM00342">
    <property type="entry name" value="HTH_ARAC"/>
    <property type="match status" value="1"/>
</dbReference>
<dbReference type="PROSITE" id="PS01124">
    <property type="entry name" value="HTH_ARAC_FAMILY_2"/>
    <property type="match status" value="1"/>
</dbReference>
<dbReference type="PRINTS" id="PR00032">
    <property type="entry name" value="HTHARAC"/>
</dbReference>
<proteinExistence type="predicted"/>
<dbReference type="InterPro" id="IPR020449">
    <property type="entry name" value="Tscrpt_reg_AraC-type_HTH"/>
</dbReference>
<dbReference type="InterPro" id="IPR009057">
    <property type="entry name" value="Homeodomain-like_sf"/>
</dbReference>
<keyword evidence="3" id="KW-0804">Transcription</keyword>